<organism evidence="12 13">
    <name type="scientific">Sphaeramia orbicularis</name>
    <name type="common">orbiculate cardinalfish</name>
    <dbReference type="NCBI Taxonomy" id="375764"/>
    <lineage>
        <taxon>Eukaryota</taxon>
        <taxon>Metazoa</taxon>
        <taxon>Chordata</taxon>
        <taxon>Craniata</taxon>
        <taxon>Vertebrata</taxon>
        <taxon>Euteleostomi</taxon>
        <taxon>Actinopterygii</taxon>
        <taxon>Neopterygii</taxon>
        <taxon>Teleostei</taxon>
        <taxon>Neoteleostei</taxon>
        <taxon>Acanthomorphata</taxon>
        <taxon>Gobiaria</taxon>
        <taxon>Kurtiformes</taxon>
        <taxon>Apogonoidei</taxon>
        <taxon>Apogonidae</taxon>
        <taxon>Apogoninae</taxon>
        <taxon>Sphaeramia</taxon>
    </lineage>
</organism>
<proteinExistence type="predicted"/>
<name>A0A673B9M4_9TELE</name>
<evidence type="ECO:0000256" key="1">
    <source>
        <dbReference type="ARBA" id="ARBA00004611"/>
    </source>
</evidence>
<dbReference type="PANTHER" id="PTHR12442">
    <property type="entry name" value="DYNEIN INTERMEDIATE CHAIN"/>
    <property type="match status" value="1"/>
</dbReference>
<keyword evidence="6" id="KW-0969">Cilium</keyword>
<keyword evidence="4" id="KW-0677">Repeat</keyword>
<reference evidence="12" key="1">
    <citation type="submission" date="2019-06" db="EMBL/GenBank/DDBJ databases">
        <authorList>
            <consortium name="Wellcome Sanger Institute Data Sharing"/>
        </authorList>
    </citation>
    <scope>NUCLEOTIDE SEQUENCE [LARGE SCALE GENOMIC DNA]</scope>
</reference>
<dbReference type="AlphaFoldDB" id="A0A673B9M4"/>
<evidence type="ECO:0000256" key="10">
    <source>
        <dbReference type="ARBA" id="ARBA00040002"/>
    </source>
</evidence>
<comment type="subcellular location">
    <subcellularLocation>
        <location evidence="1">Cytoplasm</location>
        <location evidence="1">Cytoskeleton</location>
        <location evidence="1">Flagellum axoneme</location>
    </subcellularLocation>
    <subcellularLocation>
        <location evidence="9">Dynein axonemal particle</location>
    </subcellularLocation>
</comment>
<reference evidence="12" key="2">
    <citation type="submission" date="2025-08" db="UniProtKB">
        <authorList>
            <consortium name="Ensembl"/>
        </authorList>
    </citation>
    <scope>IDENTIFICATION</scope>
</reference>
<dbReference type="InterPro" id="IPR036322">
    <property type="entry name" value="WD40_repeat_dom_sf"/>
</dbReference>
<evidence type="ECO:0000256" key="7">
    <source>
        <dbReference type="ARBA" id="ARBA00023212"/>
    </source>
</evidence>
<evidence type="ECO:0000256" key="11">
    <source>
        <dbReference type="ARBA" id="ARBA00041557"/>
    </source>
</evidence>
<dbReference type="FunCoup" id="A0A673B9M4">
    <property type="interactions" value="205"/>
</dbReference>
<sequence length="636" mass="71393">IFSTTVTWRKSTWKYSSNYTLNIIYYMSEKDNDVTPQPLYQADPGSVQAKASRFFLDEISGGSTSDQTITSASFSMPFSRSVLGSSRFSSQSTIESINEEMEDTFPKRDMPVNLPDVQGKRVAVKEQVTENMLNAVIDIYLSETDCISLLDIPSTSVSVEADNADTITERNKQYAEICKNMVGNEKYVDRSIQTLNDALKHKQVQSDSIVMVDLNERCGGVWQQFKCRGRPPVIMLSERFQQNLLATERSIVGNVFQPKLAAYRQKNSPALEYLWTFSCELSRGRSVSSMTWNKKNPDLLAVGYGDSESSDQKPGLCCWSLKNPTWPERFFHCDSAVTTLDFSTNNPSHLAVGMHNGTIAVYNVQSQNNQTDFLIYICAVSVQTSTWTQVWQKWTLEELSLTGEDKVESLYSVAADGRVSKWFCACLPVDVMKLKRIHDKSVVSALTPGLCFDFHPTDSNIYLVGTWEGLIHKCSCSNSQQFMETYKKHFCPVSCIAWCPLSPSLFLSCSSDWTIQLWKQDQFAPVLGFTSTQKAVCDIKWSPKWATVFGVVNVGQLEIWDLKSSIMDPLIVESAVPPVNMKCLLFASHTDCLVVGDSVGQVTVYLLKNMRIGKGSQVKDKYTLETVIQSFTSVIT</sequence>
<evidence type="ECO:0000256" key="6">
    <source>
        <dbReference type="ARBA" id="ARBA00023069"/>
    </source>
</evidence>
<keyword evidence="7" id="KW-0206">Cytoskeleton</keyword>
<evidence type="ECO:0000313" key="12">
    <source>
        <dbReference type="Ensembl" id="ENSSORP00005038535.1"/>
    </source>
</evidence>
<dbReference type="Gene3D" id="2.130.10.10">
    <property type="entry name" value="YVTN repeat-like/Quinoprotein amine dehydrogenase"/>
    <property type="match status" value="1"/>
</dbReference>
<dbReference type="Ensembl" id="ENSSORT00005039527.1">
    <property type="protein sequence ID" value="ENSSORP00005038535.1"/>
    <property type="gene ID" value="ENSSORG00005018003.1"/>
</dbReference>
<dbReference type="InterPro" id="IPR050687">
    <property type="entry name" value="Dynein_IC"/>
</dbReference>
<dbReference type="InterPro" id="IPR001680">
    <property type="entry name" value="WD40_rpt"/>
</dbReference>
<dbReference type="GO" id="GO:0005858">
    <property type="term" value="C:axonemal dynein complex"/>
    <property type="evidence" value="ECO:0007669"/>
    <property type="project" value="TreeGrafter"/>
</dbReference>
<dbReference type="GO" id="GO:0003341">
    <property type="term" value="P:cilium movement"/>
    <property type="evidence" value="ECO:0007669"/>
    <property type="project" value="TreeGrafter"/>
</dbReference>
<keyword evidence="3" id="KW-0853">WD repeat</keyword>
<evidence type="ECO:0000256" key="5">
    <source>
        <dbReference type="ARBA" id="ARBA00022846"/>
    </source>
</evidence>
<keyword evidence="5" id="KW-0282">Flagellum</keyword>
<evidence type="ECO:0000256" key="3">
    <source>
        <dbReference type="ARBA" id="ARBA00022574"/>
    </source>
</evidence>
<dbReference type="GO" id="GO:0045503">
    <property type="term" value="F:dynein light chain binding"/>
    <property type="evidence" value="ECO:0007669"/>
    <property type="project" value="TreeGrafter"/>
</dbReference>
<dbReference type="Proteomes" id="UP000472271">
    <property type="component" value="Chromosome 17"/>
</dbReference>
<protein>
    <recommendedName>
        <fullName evidence="10">Dynein axonemal intermediate chain 4</fullName>
    </recommendedName>
    <alternativeName>
        <fullName evidence="11">WD repeat-containing protein 78</fullName>
    </alternativeName>
</protein>
<dbReference type="GO" id="GO:0045504">
    <property type="term" value="F:dynein heavy chain binding"/>
    <property type="evidence" value="ECO:0007669"/>
    <property type="project" value="TreeGrafter"/>
</dbReference>
<keyword evidence="8" id="KW-0966">Cell projection</keyword>
<reference evidence="12" key="3">
    <citation type="submission" date="2025-09" db="UniProtKB">
        <authorList>
            <consortium name="Ensembl"/>
        </authorList>
    </citation>
    <scope>IDENTIFICATION</scope>
</reference>
<evidence type="ECO:0000256" key="2">
    <source>
        <dbReference type="ARBA" id="ARBA00022490"/>
    </source>
</evidence>
<keyword evidence="2" id="KW-0963">Cytoplasm</keyword>
<dbReference type="GO" id="GO:0120293">
    <property type="term" value="C:dynein axonemal particle"/>
    <property type="evidence" value="ECO:0007669"/>
    <property type="project" value="UniProtKB-SubCell"/>
</dbReference>
<evidence type="ECO:0000256" key="9">
    <source>
        <dbReference type="ARBA" id="ARBA00024190"/>
    </source>
</evidence>
<evidence type="ECO:0000256" key="8">
    <source>
        <dbReference type="ARBA" id="ARBA00023273"/>
    </source>
</evidence>
<dbReference type="PANTHER" id="PTHR12442:SF12">
    <property type="entry name" value="DYNEIN AXONEMAL INTERMEDIATE CHAIN 4"/>
    <property type="match status" value="1"/>
</dbReference>
<dbReference type="SUPFAM" id="SSF50978">
    <property type="entry name" value="WD40 repeat-like"/>
    <property type="match status" value="1"/>
</dbReference>
<accession>A0A673B9M4</accession>
<dbReference type="InterPro" id="IPR015943">
    <property type="entry name" value="WD40/YVTN_repeat-like_dom_sf"/>
</dbReference>
<keyword evidence="13" id="KW-1185">Reference proteome</keyword>
<evidence type="ECO:0000256" key="4">
    <source>
        <dbReference type="ARBA" id="ARBA00022737"/>
    </source>
</evidence>
<dbReference type="Pfam" id="PF00400">
    <property type="entry name" value="WD40"/>
    <property type="match status" value="1"/>
</dbReference>
<dbReference type="SMART" id="SM00320">
    <property type="entry name" value="WD40"/>
    <property type="match status" value="5"/>
</dbReference>
<evidence type="ECO:0000313" key="13">
    <source>
        <dbReference type="Proteomes" id="UP000472271"/>
    </source>
</evidence>
<dbReference type="InParanoid" id="A0A673B9M4"/>